<dbReference type="GO" id="GO:0009636">
    <property type="term" value="P:response to toxic substance"/>
    <property type="evidence" value="ECO:0007669"/>
    <property type="project" value="UniProtKB-KW"/>
</dbReference>
<keyword evidence="3" id="KW-0058">Aromatic hydrocarbons catabolism</keyword>
<evidence type="ECO:0000256" key="8">
    <source>
        <dbReference type="ARBA" id="ARBA00079372"/>
    </source>
</evidence>
<dbReference type="GO" id="GO:0018799">
    <property type="term" value="F:4-hydroxybenzoate decarboxylase activity"/>
    <property type="evidence" value="ECO:0007669"/>
    <property type="project" value="UniProtKB-EC"/>
</dbReference>
<evidence type="ECO:0000313" key="12">
    <source>
        <dbReference type="EMBL" id="ABZ84503.1"/>
    </source>
</evidence>
<dbReference type="PANTHER" id="PTHR30108">
    <property type="entry name" value="3-OCTAPRENYL-4-HYDROXYBENZOATE CARBOXY-LYASE-RELATED"/>
    <property type="match status" value="1"/>
</dbReference>
<dbReference type="EMBL" id="CP000930">
    <property type="protein sequence ID" value="ABZ84503.1"/>
    <property type="molecule type" value="Genomic_DNA"/>
</dbReference>
<dbReference type="Pfam" id="PF01977">
    <property type="entry name" value="UbiD"/>
    <property type="match status" value="1"/>
</dbReference>
<evidence type="ECO:0000256" key="2">
    <source>
        <dbReference type="ARBA" id="ARBA00022575"/>
    </source>
</evidence>
<evidence type="ECO:0000256" key="7">
    <source>
        <dbReference type="ARBA" id="ARBA00078055"/>
    </source>
</evidence>
<dbReference type="eggNOG" id="COG0043">
    <property type="taxonomic scope" value="Bacteria"/>
</dbReference>
<dbReference type="GO" id="GO:0005829">
    <property type="term" value="C:cytosol"/>
    <property type="evidence" value="ECO:0007669"/>
    <property type="project" value="TreeGrafter"/>
</dbReference>
<dbReference type="SUPFAM" id="SSF50475">
    <property type="entry name" value="FMN-binding split barrel"/>
    <property type="match status" value="1"/>
</dbReference>
<dbReference type="EC" id="4.1.1.61" evidence="5"/>
<dbReference type="Pfam" id="PF20696">
    <property type="entry name" value="UbiD_C"/>
    <property type="match status" value="1"/>
</dbReference>
<keyword evidence="2" id="KW-0216">Detoxification</keyword>
<proteinExistence type="inferred from homology"/>
<dbReference type="HOGENOM" id="CLU_023348_4_1_9"/>
<evidence type="ECO:0000259" key="11">
    <source>
        <dbReference type="Pfam" id="PF20696"/>
    </source>
</evidence>
<dbReference type="NCBIfam" id="TIGR03701">
    <property type="entry name" value="mena_SCO4490"/>
    <property type="match status" value="1"/>
</dbReference>
<comment type="similarity">
    <text evidence="1">Belongs to the UbiD family.</text>
</comment>
<dbReference type="Gene3D" id="1.20.5.570">
    <property type="entry name" value="Single helix bin"/>
    <property type="match status" value="1"/>
</dbReference>
<feature type="domain" description="3-octaprenyl-4-hydroxybenzoate carboxy-lyase-like C-terminal" evidence="11">
    <location>
        <begin position="322"/>
        <end position="444"/>
    </location>
</feature>
<dbReference type="Gene3D" id="3.40.1670.10">
    <property type="entry name" value="UbiD C-terminal domain-like"/>
    <property type="match status" value="1"/>
</dbReference>
<dbReference type="InterPro" id="IPR022390">
    <property type="entry name" value="HBDC"/>
</dbReference>
<evidence type="ECO:0000256" key="5">
    <source>
        <dbReference type="ARBA" id="ARBA00066414"/>
    </source>
</evidence>
<gene>
    <name evidence="12" type="primary">ubiX</name>
    <name evidence="12" type="ORF">HM1_1945</name>
</gene>
<dbReference type="InterPro" id="IPR002830">
    <property type="entry name" value="UbiD"/>
</dbReference>
<protein>
    <recommendedName>
        <fullName evidence="6">Phenolic acid decarboxylase</fullName>
        <ecNumber evidence="5">4.1.1.61</ecNumber>
    </recommendedName>
    <alternativeName>
        <fullName evidence="7">4-hydroxybenzoate decarboxylase</fullName>
    </alternativeName>
    <alternativeName>
        <fullName evidence="8">Phenolic acid decarboxylase subunit C</fullName>
    </alternativeName>
</protein>
<comment type="catalytic activity">
    <reaction evidence="4">
        <text>4-hydroxybenzoate + H(+) = phenol + CO2</text>
        <dbReference type="Rhea" id="RHEA:10876"/>
        <dbReference type="ChEBI" id="CHEBI:15378"/>
        <dbReference type="ChEBI" id="CHEBI:15882"/>
        <dbReference type="ChEBI" id="CHEBI:16526"/>
        <dbReference type="ChEBI" id="CHEBI:17879"/>
        <dbReference type="EC" id="4.1.1.61"/>
    </reaction>
</comment>
<dbReference type="GO" id="GO:0008694">
    <property type="term" value="F:4-hydroxy-3-polyprenylbenzoate decarboxylase activity"/>
    <property type="evidence" value="ECO:0007669"/>
    <property type="project" value="TreeGrafter"/>
</dbReference>
<reference evidence="12 13" key="1">
    <citation type="journal article" date="2008" name="J. Bacteriol.">
        <title>The genome of Heliobacterium modesticaldum, a phototrophic representative of the Firmicutes containing the simplest photosynthetic apparatus.</title>
        <authorList>
            <person name="Sattley W.M."/>
            <person name="Madigan M.T."/>
            <person name="Swingley W.D."/>
            <person name="Cheung P.C."/>
            <person name="Clocksin K.M."/>
            <person name="Conrad A.L."/>
            <person name="Dejesa L.C."/>
            <person name="Honchak B.M."/>
            <person name="Jung D.O."/>
            <person name="Karbach L.E."/>
            <person name="Kurdoglu A."/>
            <person name="Lahiri S."/>
            <person name="Mastrian S.D."/>
            <person name="Page L.E."/>
            <person name="Taylor H.L."/>
            <person name="Wang Z.T."/>
            <person name="Raymond J."/>
            <person name="Chen M."/>
            <person name="Blankenship R.E."/>
            <person name="Touchman J.W."/>
        </authorList>
    </citation>
    <scope>NUCLEOTIDE SEQUENCE [LARGE SCALE GENOMIC DNA]</scope>
    <source>
        <strain evidence="13">ATCC 51547 / Ice1</strain>
    </source>
</reference>
<dbReference type="FunFam" id="3.40.1670.10:FF:000003">
    <property type="entry name" value="Phenolic acid decarboxylase"/>
    <property type="match status" value="1"/>
</dbReference>
<dbReference type="InterPro" id="IPR049383">
    <property type="entry name" value="UbiD-like_N"/>
</dbReference>
<evidence type="ECO:0000256" key="3">
    <source>
        <dbReference type="ARBA" id="ARBA00022797"/>
    </source>
</evidence>
<dbReference type="STRING" id="498761.HM1_1945"/>
<feature type="domain" description="3-octaprenyl-4-hydroxybenzoate carboxy-lyase-like Rift-related" evidence="9">
    <location>
        <begin position="121"/>
        <end position="317"/>
    </location>
</feature>
<dbReference type="Proteomes" id="UP000008550">
    <property type="component" value="Chromosome"/>
</dbReference>
<keyword evidence="13" id="KW-1185">Reference proteome</keyword>
<evidence type="ECO:0000256" key="6">
    <source>
        <dbReference type="ARBA" id="ARBA00072018"/>
    </source>
</evidence>
<dbReference type="NCBIfam" id="TIGR00148">
    <property type="entry name" value="UbiD family decarboxylase"/>
    <property type="match status" value="1"/>
</dbReference>
<name>B0TFS3_HELMI</name>
<evidence type="ECO:0000256" key="4">
    <source>
        <dbReference type="ARBA" id="ARBA00052687"/>
    </source>
</evidence>
<dbReference type="PANTHER" id="PTHR30108:SF17">
    <property type="entry name" value="FERULIC ACID DECARBOXYLASE 1"/>
    <property type="match status" value="1"/>
</dbReference>
<evidence type="ECO:0000259" key="9">
    <source>
        <dbReference type="Pfam" id="PF01977"/>
    </source>
</evidence>
<evidence type="ECO:0000313" key="13">
    <source>
        <dbReference type="Proteomes" id="UP000008550"/>
    </source>
</evidence>
<evidence type="ECO:0000256" key="1">
    <source>
        <dbReference type="ARBA" id="ARBA00010021"/>
    </source>
</evidence>
<dbReference type="RefSeq" id="WP_012283004.1">
    <property type="nucleotide sequence ID" value="NC_010337.2"/>
</dbReference>
<dbReference type="KEGG" id="hmo:HM1_1945"/>
<dbReference type="SUPFAM" id="SSF143968">
    <property type="entry name" value="UbiD C-terminal domain-like"/>
    <property type="match status" value="1"/>
</dbReference>
<feature type="domain" description="3-octaprenyl-4-hydroxybenzoate carboxy-lyase-like N-terminal" evidence="10">
    <location>
        <begin position="10"/>
        <end position="85"/>
    </location>
</feature>
<dbReference type="Pfam" id="PF20695">
    <property type="entry name" value="UbiD_N"/>
    <property type="match status" value="1"/>
</dbReference>
<accession>B0TFS3</accession>
<evidence type="ECO:0000259" key="10">
    <source>
        <dbReference type="Pfam" id="PF20695"/>
    </source>
</evidence>
<dbReference type="OrthoDB" id="9809841at2"/>
<dbReference type="AlphaFoldDB" id="B0TFS3"/>
<dbReference type="GO" id="GO:0006744">
    <property type="term" value="P:ubiquinone biosynthetic process"/>
    <property type="evidence" value="ECO:0007669"/>
    <property type="project" value="TreeGrafter"/>
</dbReference>
<dbReference type="InterPro" id="IPR048304">
    <property type="entry name" value="UbiD_Rift_dom"/>
</dbReference>
<sequence length="482" mass="54483">MAFRDIREFIDELEKRGWLKRITAEVDPYLEISEITDRVGKQGGPALLFENVKGSDMPVLTNTLGSYERLHLALGVNNLDEIGDEIMSFLQLPDVSAASFFDKLKALPKLAQIGNFLPKTVRTGPVKEVIDHDPDLTKIPVLTTWPDDGGPFITLPMVFTKDPVTGKRNVGMYRMQVYDRNTTGMHWHLHKQGAQHMADAKGKSKRMEVAVALGGDPVLSYSATAPLPPGIDEMLLAGFLRKSPVEMVKCETIDIEVPAHAEIVLEGYVDPEELRWEGPFGDHTGYYSLADYYPVFHVTCVTHRKNPIYPATVVGRPPMEDSYLGKATERIFLPLMKLVLPEVVDMNLPWEGGFHNLVVVSIKKKYPGHARKVMCSLWGMGQMMFAKTIVVVDEDVNVQDMSEVWWRLFNNIDPRRDIMFVDGPVDALDHAAPLPHYGSKMGIDGTRKWKSEGHTREWPEVMVMSPEVRERVARRWKEYGLD</sequence>
<organism evidence="12 13">
    <name type="scientific">Heliobacterium modesticaldum (strain ATCC 51547 / Ice1)</name>
    <dbReference type="NCBI Taxonomy" id="498761"/>
    <lineage>
        <taxon>Bacteria</taxon>
        <taxon>Bacillati</taxon>
        <taxon>Bacillota</taxon>
        <taxon>Clostridia</taxon>
        <taxon>Eubacteriales</taxon>
        <taxon>Heliobacteriaceae</taxon>
        <taxon>Heliomicrobium</taxon>
    </lineage>
</organism>
<dbReference type="InterPro" id="IPR049381">
    <property type="entry name" value="UbiD-like_C"/>
</dbReference>